<evidence type="ECO:0000313" key="8">
    <source>
        <dbReference type="Proteomes" id="UP000717696"/>
    </source>
</evidence>
<dbReference type="CDD" id="cd00067">
    <property type="entry name" value="GAL4"/>
    <property type="match status" value="1"/>
</dbReference>
<dbReference type="SUPFAM" id="SSF57701">
    <property type="entry name" value="Zn2/Cys6 DNA-binding domain"/>
    <property type="match status" value="1"/>
</dbReference>
<keyword evidence="2" id="KW-0805">Transcription regulation</keyword>
<evidence type="ECO:0000256" key="1">
    <source>
        <dbReference type="ARBA" id="ARBA00022723"/>
    </source>
</evidence>
<dbReference type="PANTHER" id="PTHR47424:SF2">
    <property type="entry name" value="TRANSCRIPTION FACTOR DOMAIN-CONTAINING PROTEIN-RELATED"/>
    <property type="match status" value="1"/>
</dbReference>
<evidence type="ECO:0000256" key="5">
    <source>
        <dbReference type="SAM" id="MobiDB-lite"/>
    </source>
</evidence>
<dbReference type="GO" id="GO:0005634">
    <property type="term" value="C:nucleus"/>
    <property type="evidence" value="ECO:0007669"/>
    <property type="project" value="TreeGrafter"/>
</dbReference>
<dbReference type="OrthoDB" id="3364175at2759"/>
<dbReference type="Gene3D" id="4.10.240.10">
    <property type="entry name" value="Zn(2)-C6 fungal-type DNA-binding domain"/>
    <property type="match status" value="1"/>
</dbReference>
<feature type="region of interest" description="Disordered" evidence="5">
    <location>
        <begin position="179"/>
        <end position="202"/>
    </location>
</feature>
<evidence type="ECO:0000256" key="4">
    <source>
        <dbReference type="ARBA" id="ARBA00023242"/>
    </source>
</evidence>
<feature type="domain" description="Zn(2)-C6 fungal-type" evidence="6">
    <location>
        <begin position="17"/>
        <end position="49"/>
    </location>
</feature>
<dbReference type="InterPro" id="IPR036864">
    <property type="entry name" value="Zn2-C6_fun-type_DNA-bd_sf"/>
</dbReference>
<dbReference type="GO" id="GO:0006351">
    <property type="term" value="P:DNA-templated transcription"/>
    <property type="evidence" value="ECO:0007669"/>
    <property type="project" value="InterPro"/>
</dbReference>
<dbReference type="Proteomes" id="UP000717696">
    <property type="component" value="Unassembled WGS sequence"/>
</dbReference>
<keyword evidence="4" id="KW-0539">Nucleus</keyword>
<dbReference type="GO" id="GO:0000435">
    <property type="term" value="P:positive regulation of transcription from RNA polymerase II promoter by galactose"/>
    <property type="evidence" value="ECO:0007669"/>
    <property type="project" value="TreeGrafter"/>
</dbReference>
<dbReference type="GO" id="GO:0000978">
    <property type="term" value="F:RNA polymerase II cis-regulatory region sequence-specific DNA binding"/>
    <property type="evidence" value="ECO:0007669"/>
    <property type="project" value="TreeGrafter"/>
</dbReference>
<dbReference type="InterPro" id="IPR007219">
    <property type="entry name" value="XnlR_reg_dom"/>
</dbReference>
<dbReference type="SMART" id="SM00066">
    <property type="entry name" value="GAL4"/>
    <property type="match status" value="1"/>
</dbReference>
<evidence type="ECO:0000259" key="6">
    <source>
        <dbReference type="PROSITE" id="PS50048"/>
    </source>
</evidence>
<dbReference type="AlphaFoldDB" id="A0A9P9IIR2"/>
<dbReference type="SMART" id="SM00906">
    <property type="entry name" value="Fungal_trans"/>
    <property type="match status" value="1"/>
</dbReference>
<dbReference type="Pfam" id="PF04082">
    <property type="entry name" value="Fungal_trans"/>
    <property type="match status" value="1"/>
</dbReference>
<proteinExistence type="predicted"/>
<dbReference type="InterPro" id="IPR051127">
    <property type="entry name" value="Fungal_SecMet_Regulators"/>
</dbReference>
<evidence type="ECO:0000256" key="2">
    <source>
        <dbReference type="ARBA" id="ARBA00023015"/>
    </source>
</evidence>
<name>A0A9P9IIR2_9HYPO</name>
<dbReference type="GO" id="GO:0008270">
    <property type="term" value="F:zinc ion binding"/>
    <property type="evidence" value="ECO:0007669"/>
    <property type="project" value="InterPro"/>
</dbReference>
<organism evidence="7 8">
    <name type="scientific">Dactylonectria estremocensis</name>
    <dbReference type="NCBI Taxonomy" id="1079267"/>
    <lineage>
        <taxon>Eukaryota</taxon>
        <taxon>Fungi</taxon>
        <taxon>Dikarya</taxon>
        <taxon>Ascomycota</taxon>
        <taxon>Pezizomycotina</taxon>
        <taxon>Sordariomycetes</taxon>
        <taxon>Hypocreomycetidae</taxon>
        <taxon>Hypocreales</taxon>
        <taxon>Nectriaceae</taxon>
        <taxon>Dactylonectria</taxon>
    </lineage>
</organism>
<keyword evidence="3" id="KW-0804">Transcription</keyword>
<gene>
    <name evidence="7" type="ORF">B0J13DRAFT_485160</name>
</gene>
<evidence type="ECO:0000313" key="7">
    <source>
        <dbReference type="EMBL" id="KAH7122056.1"/>
    </source>
</evidence>
<evidence type="ECO:0000256" key="3">
    <source>
        <dbReference type="ARBA" id="ARBA00023163"/>
    </source>
</evidence>
<protein>
    <submittedName>
        <fullName evidence="7">Fungal-specific transcription factor domain-containing protein</fullName>
    </submittedName>
</protein>
<dbReference type="CDD" id="cd12148">
    <property type="entry name" value="fungal_TF_MHR"/>
    <property type="match status" value="1"/>
</dbReference>
<dbReference type="PANTHER" id="PTHR47424">
    <property type="entry name" value="REGULATORY PROTEIN GAL4"/>
    <property type="match status" value="1"/>
</dbReference>
<dbReference type="PROSITE" id="PS50048">
    <property type="entry name" value="ZN2_CY6_FUNGAL_2"/>
    <property type="match status" value="1"/>
</dbReference>
<keyword evidence="1" id="KW-0479">Metal-binding</keyword>
<sequence length="708" mass="79253">MGPPRRSRSPAQSQSRACLNCQKRKSRCLLSRNGGPCSYCSRTGKTCSFVNPPDRTPLTRRNLDTAELRCVQLQSLLQSLHPQLDIDAAIANFDANGPSNPPVLDFEDAQTEIETDQDQPTHEFEWHETSLPIHSGSPAGDLRMKDGMATLSTLDAGYLGSSSGSNLLQEIASMLPELATPSVSSEHHSNNSPGTWRSRRAPENILDPPGLASSAITGHLIDAYFLFYNVSYPILHERTFREKVASRQQRRSKSSWNVIYFMVLAFGHWISTTDAHHEQAKYYSAARSYLSIQMLESGTVETVQAFLLMGNYLQKIDRPNTGYNFVGIAYKMALGLGMHRETPGVEDNIGHERRRQLFWTVYCFDSGFNITTGRPPNVSEGVVDTRIPLNIQDKDLPLISPVPAPVDCPTTLSAIIAQAQLARLANVLYHEFLLAKTVNAKLEYQVAEATERNLAAWRQNLPSYFISPDVPTWFLGPRAVVLWKEQNLRIILWRGSTRYHSFLPSKMDAEKRCLEVAMQSIHDIATFCRADDGIIHLGIVWYATYFLFQAALVLEASYLDKENQQRSDDETAIWQVVVAEARECLVTLSQKSKSASRCLEVLDLIHRKTQTRNIIEHGHTAAQSGEILGGYQPQQPLPVNAEAGHLVGGVGSECAAVPVNEFGLYDDTSDLTLRMILDQTPWGYLDNTPMDAMFNDWIYPQFELQNDS</sequence>
<reference evidence="7" key="1">
    <citation type="journal article" date="2021" name="Nat. Commun.">
        <title>Genetic determinants of endophytism in the Arabidopsis root mycobiome.</title>
        <authorList>
            <person name="Mesny F."/>
            <person name="Miyauchi S."/>
            <person name="Thiergart T."/>
            <person name="Pickel B."/>
            <person name="Atanasova L."/>
            <person name="Karlsson M."/>
            <person name="Huettel B."/>
            <person name="Barry K.W."/>
            <person name="Haridas S."/>
            <person name="Chen C."/>
            <person name="Bauer D."/>
            <person name="Andreopoulos W."/>
            <person name="Pangilinan J."/>
            <person name="LaButti K."/>
            <person name="Riley R."/>
            <person name="Lipzen A."/>
            <person name="Clum A."/>
            <person name="Drula E."/>
            <person name="Henrissat B."/>
            <person name="Kohler A."/>
            <person name="Grigoriev I.V."/>
            <person name="Martin F.M."/>
            <person name="Hacquard S."/>
        </authorList>
    </citation>
    <scope>NUCLEOTIDE SEQUENCE</scope>
    <source>
        <strain evidence="7">MPI-CAGE-AT-0021</strain>
    </source>
</reference>
<dbReference type="EMBL" id="JAGMUU010000026">
    <property type="protein sequence ID" value="KAH7122056.1"/>
    <property type="molecule type" value="Genomic_DNA"/>
</dbReference>
<accession>A0A9P9IIR2</accession>
<comment type="caution">
    <text evidence="7">The sequence shown here is derived from an EMBL/GenBank/DDBJ whole genome shotgun (WGS) entry which is preliminary data.</text>
</comment>
<dbReference type="GO" id="GO:0000981">
    <property type="term" value="F:DNA-binding transcription factor activity, RNA polymerase II-specific"/>
    <property type="evidence" value="ECO:0007669"/>
    <property type="project" value="InterPro"/>
</dbReference>
<dbReference type="InterPro" id="IPR001138">
    <property type="entry name" value="Zn2Cys6_DnaBD"/>
</dbReference>
<keyword evidence="8" id="KW-1185">Reference proteome</keyword>